<protein>
    <submittedName>
        <fullName evidence="2">Uncharacterized protein</fullName>
    </submittedName>
</protein>
<accession>A0ABS0WWM2</accession>
<feature type="transmembrane region" description="Helical" evidence="1">
    <location>
        <begin position="66"/>
        <end position="89"/>
    </location>
</feature>
<dbReference type="RefSeq" id="WP_198842944.1">
    <property type="nucleotide sequence ID" value="NZ_JAEHFJ010000014.1"/>
</dbReference>
<gene>
    <name evidence="2" type="ORF">JBL43_19000</name>
</gene>
<sequence>MTRKIIFTILFLFSLSGLQIASFSDWLILSLLIQTIWIAITSNEILELNEPKNSTINKFQKFNKILVYLLIADIIILFLSMSFGFRIVFAPLYKPIFFISIVCILISLFGNYYVIINWLKKRTKSLGKRGLFILSSLFYPIGIFMITPE</sequence>
<proteinExistence type="predicted"/>
<feature type="transmembrane region" description="Helical" evidence="1">
    <location>
        <begin position="95"/>
        <end position="119"/>
    </location>
</feature>
<organism evidence="2 3">
    <name type="scientific">Aureibaculum flavum</name>
    <dbReference type="NCBI Taxonomy" id="2795986"/>
    <lineage>
        <taxon>Bacteria</taxon>
        <taxon>Pseudomonadati</taxon>
        <taxon>Bacteroidota</taxon>
        <taxon>Flavobacteriia</taxon>
        <taxon>Flavobacteriales</taxon>
        <taxon>Flavobacteriaceae</taxon>
        <taxon>Aureibaculum</taxon>
    </lineage>
</organism>
<evidence type="ECO:0000256" key="1">
    <source>
        <dbReference type="SAM" id="Phobius"/>
    </source>
</evidence>
<feature type="transmembrane region" description="Helical" evidence="1">
    <location>
        <begin position="27"/>
        <end position="46"/>
    </location>
</feature>
<dbReference type="EMBL" id="JAEHFJ010000014">
    <property type="protein sequence ID" value="MBJ2176348.1"/>
    <property type="molecule type" value="Genomic_DNA"/>
</dbReference>
<feature type="transmembrane region" description="Helical" evidence="1">
    <location>
        <begin position="131"/>
        <end position="147"/>
    </location>
</feature>
<dbReference type="Proteomes" id="UP000623301">
    <property type="component" value="Unassembled WGS sequence"/>
</dbReference>
<reference evidence="2 3" key="1">
    <citation type="submission" date="2020-12" db="EMBL/GenBank/DDBJ databases">
        <title>Aureibaculum luteum sp. nov. and Aureibaculum flavum sp. nov., novel members of the family Flavobacteriaceae isolated from Antarctic intertidal sediments.</title>
        <authorList>
            <person name="He X."/>
            <person name="Zhang X."/>
        </authorList>
    </citation>
    <scope>NUCLEOTIDE SEQUENCE [LARGE SCALE GENOMIC DNA]</scope>
    <source>
        <strain evidence="2 3">A20</strain>
    </source>
</reference>
<keyword evidence="3" id="KW-1185">Reference proteome</keyword>
<name>A0ABS0WWM2_9FLAO</name>
<evidence type="ECO:0000313" key="3">
    <source>
        <dbReference type="Proteomes" id="UP000623301"/>
    </source>
</evidence>
<keyword evidence="1" id="KW-0472">Membrane</keyword>
<evidence type="ECO:0000313" key="2">
    <source>
        <dbReference type="EMBL" id="MBJ2176348.1"/>
    </source>
</evidence>
<keyword evidence="1" id="KW-0812">Transmembrane</keyword>
<comment type="caution">
    <text evidence="2">The sequence shown here is derived from an EMBL/GenBank/DDBJ whole genome shotgun (WGS) entry which is preliminary data.</text>
</comment>
<keyword evidence="1" id="KW-1133">Transmembrane helix</keyword>